<keyword evidence="4" id="KW-1185">Reference proteome</keyword>
<evidence type="ECO:0000313" key="4">
    <source>
        <dbReference type="Proteomes" id="UP001549164"/>
    </source>
</evidence>
<sequence>MTVAIIIGVFALVVLISVESFEHLYEFSRAHENWEIDEFFTAFMVASLGLSVLLFRRSRALREEITRRREAERLALALARQDSLTGVANRRSFEEECERRLARARRQSDRFALMFIDFDRFKQINDKLGHETGDRLLQIISERLKKSVRSDDFLGRLGGDEFAIIVQDAAGGPSFEQIASRLLTEISKPAVLLGREIFPSASIGIARYPEDGKNRETLLKKADSAMYRAKEEGRRRIISFDPEVDSGSRTAQALELDLPAALSSGQIIPYYQPIRSCSSGEIVMLEVLARWKHPELGVLSASDFIPHAEAAGLIPELFTVILTQACRDARAWPATTSIAVNVTPYQLSDRNFAAGVLKILRENGLSPQRFEIEVTEDALVVELDMTRKNISKLKAAGIRIALDDFGTGYSSLRQLRELPFDRVKIDRGFISGLGTDPQSEEIVASTLKLCRVLGMKTVAEGIEDKQQFDWVCAHGADAVQGYFNGKPAPAEDITAALPRSSGARPDAR</sequence>
<dbReference type="SUPFAM" id="SSF55073">
    <property type="entry name" value="Nucleotide cyclase"/>
    <property type="match status" value="1"/>
</dbReference>
<dbReference type="PANTHER" id="PTHR44757">
    <property type="entry name" value="DIGUANYLATE CYCLASE DGCP"/>
    <property type="match status" value="1"/>
</dbReference>
<feature type="domain" description="GGDEF" evidence="2">
    <location>
        <begin position="109"/>
        <end position="242"/>
    </location>
</feature>
<reference evidence="3 4" key="1">
    <citation type="submission" date="2024-06" db="EMBL/GenBank/DDBJ databases">
        <title>Genomic Encyclopedia of Type Strains, Phase IV (KMG-IV): sequencing the most valuable type-strain genomes for metagenomic binning, comparative biology and taxonomic classification.</title>
        <authorList>
            <person name="Goeker M."/>
        </authorList>
    </citation>
    <scope>NUCLEOTIDE SEQUENCE [LARGE SCALE GENOMIC DNA]</scope>
    <source>
        <strain evidence="3 4">DSM 28102</strain>
    </source>
</reference>
<dbReference type="SMART" id="SM00052">
    <property type="entry name" value="EAL"/>
    <property type="match status" value="1"/>
</dbReference>
<gene>
    <name evidence="3" type="ORF">ABID12_003156</name>
</gene>
<dbReference type="NCBIfam" id="TIGR00254">
    <property type="entry name" value="GGDEF"/>
    <property type="match status" value="1"/>
</dbReference>
<dbReference type="InterPro" id="IPR052155">
    <property type="entry name" value="Biofilm_reg_signaling"/>
</dbReference>
<dbReference type="CDD" id="cd01948">
    <property type="entry name" value="EAL"/>
    <property type="match status" value="1"/>
</dbReference>
<dbReference type="PROSITE" id="PS50883">
    <property type="entry name" value="EAL"/>
    <property type="match status" value="1"/>
</dbReference>
<accession>A0ABV2IE50</accession>
<dbReference type="Pfam" id="PF00990">
    <property type="entry name" value="GGDEF"/>
    <property type="match status" value="1"/>
</dbReference>
<dbReference type="Gene3D" id="3.20.20.450">
    <property type="entry name" value="EAL domain"/>
    <property type="match status" value="1"/>
</dbReference>
<evidence type="ECO:0000259" key="2">
    <source>
        <dbReference type="PROSITE" id="PS50887"/>
    </source>
</evidence>
<name>A0ABV2IE50_9HYPH</name>
<dbReference type="SMART" id="SM00267">
    <property type="entry name" value="GGDEF"/>
    <property type="match status" value="1"/>
</dbReference>
<dbReference type="InterPro" id="IPR035919">
    <property type="entry name" value="EAL_sf"/>
</dbReference>
<dbReference type="SUPFAM" id="SSF141868">
    <property type="entry name" value="EAL domain-like"/>
    <property type="match status" value="1"/>
</dbReference>
<dbReference type="InterPro" id="IPR000160">
    <property type="entry name" value="GGDEF_dom"/>
</dbReference>
<evidence type="ECO:0000313" key="3">
    <source>
        <dbReference type="EMBL" id="MET3601200.1"/>
    </source>
</evidence>
<organism evidence="3 4">
    <name type="scientific">Martelella mangrovi</name>
    <dbReference type="NCBI Taxonomy" id="1397477"/>
    <lineage>
        <taxon>Bacteria</taxon>
        <taxon>Pseudomonadati</taxon>
        <taxon>Pseudomonadota</taxon>
        <taxon>Alphaproteobacteria</taxon>
        <taxon>Hyphomicrobiales</taxon>
        <taxon>Aurantimonadaceae</taxon>
        <taxon>Martelella</taxon>
    </lineage>
</organism>
<dbReference type="InterPro" id="IPR043128">
    <property type="entry name" value="Rev_trsase/Diguanyl_cyclase"/>
</dbReference>
<dbReference type="CDD" id="cd01949">
    <property type="entry name" value="GGDEF"/>
    <property type="match status" value="1"/>
</dbReference>
<dbReference type="Proteomes" id="UP001549164">
    <property type="component" value="Unassembled WGS sequence"/>
</dbReference>
<dbReference type="Gene3D" id="3.30.70.270">
    <property type="match status" value="1"/>
</dbReference>
<dbReference type="InterPro" id="IPR001633">
    <property type="entry name" value="EAL_dom"/>
</dbReference>
<dbReference type="PROSITE" id="PS50887">
    <property type="entry name" value="GGDEF"/>
    <property type="match status" value="1"/>
</dbReference>
<dbReference type="PANTHER" id="PTHR44757:SF2">
    <property type="entry name" value="BIOFILM ARCHITECTURE MAINTENANCE PROTEIN MBAA"/>
    <property type="match status" value="1"/>
</dbReference>
<comment type="caution">
    <text evidence="3">The sequence shown here is derived from an EMBL/GenBank/DDBJ whole genome shotgun (WGS) entry which is preliminary data.</text>
</comment>
<protein>
    <submittedName>
        <fullName evidence="3">Diguanylate cyclase (GGDEF)-like protein</fullName>
    </submittedName>
</protein>
<feature type="domain" description="EAL" evidence="1">
    <location>
        <begin position="251"/>
        <end position="501"/>
    </location>
</feature>
<proteinExistence type="predicted"/>
<dbReference type="RefSeq" id="WP_319519114.1">
    <property type="nucleotide sequence ID" value="NZ_JBEPLY010000012.1"/>
</dbReference>
<evidence type="ECO:0000259" key="1">
    <source>
        <dbReference type="PROSITE" id="PS50883"/>
    </source>
</evidence>
<dbReference type="EMBL" id="JBEPLY010000012">
    <property type="protein sequence ID" value="MET3601200.1"/>
    <property type="molecule type" value="Genomic_DNA"/>
</dbReference>
<dbReference type="InterPro" id="IPR029787">
    <property type="entry name" value="Nucleotide_cyclase"/>
</dbReference>
<dbReference type="Pfam" id="PF00563">
    <property type="entry name" value="EAL"/>
    <property type="match status" value="1"/>
</dbReference>